<reference evidence="4" key="1">
    <citation type="journal article" date="2019" name="Int. J. Syst. Evol. Microbiol.">
        <title>The Global Catalogue of Microorganisms (GCM) 10K type strain sequencing project: providing services to taxonomists for standard genome sequencing and annotation.</title>
        <authorList>
            <consortium name="The Broad Institute Genomics Platform"/>
            <consortium name="The Broad Institute Genome Sequencing Center for Infectious Disease"/>
            <person name="Wu L."/>
            <person name="Ma J."/>
        </authorList>
    </citation>
    <scope>NUCLEOTIDE SEQUENCE [LARGE SCALE GENOMIC DNA]</scope>
    <source>
        <strain evidence="4">R28</strain>
    </source>
</reference>
<dbReference type="InterPro" id="IPR041401">
    <property type="entry name" value="TseB-like_dom"/>
</dbReference>
<feature type="transmembrane region" description="Helical" evidence="1">
    <location>
        <begin position="20"/>
        <end position="38"/>
    </location>
</feature>
<dbReference type="PROSITE" id="PS51257">
    <property type="entry name" value="PROKAR_LIPOPROTEIN"/>
    <property type="match status" value="1"/>
</dbReference>
<comment type="caution">
    <text evidence="3">The sequence shown here is derived from an EMBL/GenBank/DDBJ whole genome shotgun (WGS) entry which is preliminary data.</text>
</comment>
<proteinExistence type="predicted"/>
<evidence type="ECO:0000256" key="1">
    <source>
        <dbReference type="SAM" id="Phobius"/>
    </source>
</evidence>
<dbReference type="Gene3D" id="3.10.450.40">
    <property type="match status" value="2"/>
</dbReference>
<gene>
    <name evidence="3" type="ORF">ACFSJF_16315</name>
</gene>
<keyword evidence="1" id="KW-1133">Transmembrane helix</keyword>
<dbReference type="RefSeq" id="WP_377557232.1">
    <property type="nucleotide sequence ID" value="NZ_JBHUMI010000016.1"/>
</dbReference>
<evidence type="ECO:0000313" key="4">
    <source>
        <dbReference type="Proteomes" id="UP001597383"/>
    </source>
</evidence>
<name>A0ABW4W403_9BACI</name>
<protein>
    <submittedName>
        <fullName evidence="3">DUF5590 domain-containing protein</fullName>
    </submittedName>
</protein>
<feature type="domain" description="Cell wall elongation regulator TseB-like" evidence="2">
    <location>
        <begin position="51"/>
        <end position="95"/>
    </location>
</feature>
<dbReference type="InterPro" id="IPR046350">
    <property type="entry name" value="Cystatin_sf"/>
</dbReference>
<keyword evidence="4" id="KW-1185">Reference proteome</keyword>
<evidence type="ECO:0000313" key="3">
    <source>
        <dbReference type="EMBL" id="MFD2045841.1"/>
    </source>
</evidence>
<accession>A0ABW4W403</accession>
<evidence type="ECO:0000259" key="2">
    <source>
        <dbReference type="Pfam" id="PF17881"/>
    </source>
</evidence>
<dbReference type="SUPFAM" id="SSF54403">
    <property type="entry name" value="Cystatin/monellin"/>
    <property type="match status" value="2"/>
</dbReference>
<sequence>MNYHFRNERKTVPRWLKWSFLVVGVAIISCIIYSVFFYQSMLNNKTEGFAETKEKVIDSTDIVEVNDIIRFHGNEYYHIVSGKTNKDIKQFVFVPITEDKEKKDEYIIIDQDDILSHDSIKRDWQNNCNDCNLIKIIPAIIEENPLWEITYTDDSNRYVMDYVSIYDGSQYEQLRLRKTFK</sequence>
<organism evidence="3 4">
    <name type="scientific">Ornithinibacillus salinisoli</name>
    <dbReference type="NCBI Taxonomy" id="1848459"/>
    <lineage>
        <taxon>Bacteria</taxon>
        <taxon>Bacillati</taxon>
        <taxon>Bacillota</taxon>
        <taxon>Bacilli</taxon>
        <taxon>Bacillales</taxon>
        <taxon>Bacillaceae</taxon>
        <taxon>Ornithinibacillus</taxon>
    </lineage>
</organism>
<dbReference type="Pfam" id="PF17881">
    <property type="entry name" value="TseB"/>
    <property type="match status" value="1"/>
</dbReference>
<keyword evidence="1" id="KW-0812">Transmembrane</keyword>
<dbReference type="EMBL" id="JBHUHQ010000021">
    <property type="protein sequence ID" value="MFD2045841.1"/>
    <property type="molecule type" value="Genomic_DNA"/>
</dbReference>
<keyword evidence="1" id="KW-0472">Membrane</keyword>
<dbReference type="Proteomes" id="UP001597383">
    <property type="component" value="Unassembled WGS sequence"/>
</dbReference>